<dbReference type="Gene3D" id="3.10.180.10">
    <property type="entry name" value="2,3-Dihydroxybiphenyl 1,2-Dioxygenase, domain 1"/>
    <property type="match status" value="1"/>
</dbReference>
<keyword evidence="3" id="KW-1185">Reference proteome</keyword>
<dbReference type="SUPFAM" id="SSF54593">
    <property type="entry name" value="Glyoxalase/Bleomycin resistance protein/Dihydroxybiphenyl dioxygenase"/>
    <property type="match status" value="1"/>
</dbReference>
<accession>A0ABV0AM49</accession>
<name>A0ABV0AM49_9ACTN</name>
<dbReference type="PANTHER" id="PTHR35908:SF1">
    <property type="entry name" value="CONSERVED PROTEIN"/>
    <property type="match status" value="1"/>
</dbReference>
<organism evidence="2 3">
    <name type="scientific">Microbispora maris</name>
    <dbReference type="NCBI Taxonomy" id="3144104"/>
    <lineage>
        <taxon>Bacteria</taxon>
        <taxon>Bacillati</taxon>
        <taxon>Actinomycetota</taxon>
        <taxon>Actinomycetes</taxon>
        <taxon>Streptosporangiales</taxon>
        <taxon>Streptosporangiaceae</taxon>
        <taxon>Microbispora</taxon>
    </lineage>
</organism>
<gene>
    <name evidence="2" type="ORF">AAH991_14725</name>
</gene>
<protein>
    <submittedName>
        <fullName evidence="2">VOC family protein</fullName>
    </submittedName>
</protein>
<reference evidence="2 3" key="1">
    <citation type="submission" date="2024-05" db="EMBL/GenBank/DDBJ databases">
        <title>Microbispora sp.ZYX-F-249.</title>
        <authorList>
            <person name="Xie H."/>
        </authorList>
    </citation>
    <scope>NUCLEOTIDE SEQUENCE [LARGE SCALE GENOMIC DNA]</scope>
    <source>
        <strain evidence="2 3">ZYX-F-249</strain>
    </source>
</reference>
<dbReference type="Proteomes" id="UP001447516">
    <property type="component" value="Unassembled WGS sequence"/>
</dbReference>
<comment type="caution">
    <text evidence="2">The sequence shown here is derived from an EMBL/GenBank/DDBJ whole genome shotgun (WGS) entry which is preliminary data.</text>
</comment>
<feature type="domain" description="Glyoxalase-like" evidence="1">
    <location>
        <begin position="5"/>
        <end position="140"/>
    </location>
</feature>
<evidence type="ECO:0000259" key="1">
    <source>
        <dbReference type="Pfam" id="PF18029"/>
    </source>
</evidence>
<dbReference type="InterPro" id="IPR041581">
    <property type="entry name" value="Glyoxalase_6"/>
</dbReference>
<dbReference type="RefSeq" id="WP_346226359.1">
    <property type="nucleotide sequence ID" value="NZ_JBDJAW010000010.1"/>
</dbReference>
<dbReference type="InterPro" id="IPR029068">
    <property type="entry name" value="Glyas_Bleomycin-R_OHBP_Dase"/>
</dbReference>
<evidence type="ECO:0000313" key="3">
    <source>
        <dbReference type="Proteomes" id="UP001447516"/>
    </source>
</evidence>
<sequence>MAAVTIDLTLYCENARLLAEFWKTALGYVDEIPASRYGTAEESFARLDLPTGGADDDGALLCDPEGIGPRLSIFRVPGRGTADNRLHIDVRVPGEGSAADRWERIRVEAARLVRAGGTILEAFDDHILMADPEGNEFRVTAAPA</sequence>
<proteinExistence type="predicted"/>
<dbReference type="Pfam" id="PF18029">
    <property type="entry name" value="Glyoxalase_6"/>
    <property type="match status" value="1"/>
</dbReference>
<evidence type="ECO:0000313" key="2">
    <source>
        <dbReference type="EMBL" id="MEN3536368.1"/>
    </source>
</evidence>
<dbReference type="PANTHER" id="PTHR35908">
    <property type="entry name" value="HYPOTHETICAL FUSION PROTEIN"/>
    <property type="match status" value="1"/>
</dbReference>
<dbReference type="EMBL" id="JBDJAW010000010">
    <property type="protein sequence ID" value="MEN3536368.1"/>
    <property type="molecule type" value="Genomic_DNA"/>
</dbReference>